<reference evidence="1" key="1">
    <citation type="journal article" date="2022" name="Int. J. Mol. Sci.">
        <title>Draft Genome of Tanacetum Coccineum: Genomic Comparison of Closely Related Tanacetum-Family Plants.</title>
        <authorList>
            <person name="Yamashiro T."/>
            <person name="Shiraishi A."/>
            <person name="Nakayama K."/>
            <person name="Satake H."/>
        </authorList>
    </citation>
    <scope>NUCLEOTIDE SEQUENCE</scope>
</reference>
<gene>
    <name evidence="1" type="ORF">Tco_1092287</name>
</gene>
<name>A0ABQ5IAR1_9ASTR</name>
<organism evidence="1 2">
    <name type="scientific">Tanacetum coccineum</name>
    <dbReference type="NCBI Taxonomy" id="301880"/>
    <lineage>
        <taxon>Eukaryota</taxon>
        <taxon>Viridiplantae</taxon>
        <taxon>Streptophyta</taxon>
        <taxon>Embryophyta</taxon>
        <taxon>Tracheophyta</taxon>
        <taxon>Spermatophyta</taxon>
        <taxon>Magnoliopsida</taxon>
        <taxon>eudicotyledons</taxon>
        <taxon>Gunneridae</taxon>
        <taxon>Pentapetalae</taxon>
        <taxon>asterids</taxon>
        <taxon>campanulids</taxon>
        <taxon>Asterales</taxon>
        <taxon>Asteraceae</taxon>
        <taxon>Asteroideae</taxon>
        <taxon>Anthemideae</taxon>
        <taxon>Anthemidinae</taxon>
        <taxon>Tanacetum</taxon>
    </lineage>
</organism>
<feature type="non-terminal residue" evidence="1">
    <location>
        <position position="313"/>
    </location>
</feature>
<accession>A0ABQ5IAR1</accession>
<dbReference type="PANTHER" id="PTHR34410">
    <property type="entry name" value="INTRON-ENCODED HOMING ENDONUCLEASE, PUTATIVE-RELATED"/>
    <property type="match status" value="1"/>
</dbReference>
<proteinExistence type="predicted"/>
<keyword evidence="2" id="KW-1185">Reference proteome</keyword>
<dbReference type="Proteomes" id="UP001151760">
    <property type="component" value="Unassembled WGS sequence"/>
</dbReference>
<comment type="caution">
    <text evidence="1">The sequence shown here is derived from an EMBL/GenBank/DDBJ whole genome shotgun (WGS) entry which is preliminary data.</text>
</comment>
<dbReference type="EMBL" id="BQNB010020511">
    <property type="protein sequence ID" value="GJT96769.1"/>
    <property type="molecule type" value="Genomic_DNA"/>
</dbReference>
<protein>
    <submittedName>
        <fullName evidence="1">Uncharacterized protein</fullName>
    </submittedName>
</protein>
<dbReference type="PANTHER" id="PTHR34410:SF2">
    <property type="entry name" value="RRNA INTRON-ENCODED HOMING ENDONUCLEASE"/>
    <property type="match status" value="1"/>
</dbReference>
<evidence type="ECO:0000313" key="1">
    <source>
        <dbReference type="EMBL" id="GJT96769.1"/>
    </source>
</evidence>
<evidence type="ECO:0000313" key="2">
    <source>
        <dbReference type="Proteomes" id="UP001151760"/>
    </source>
</evidence>
<reference evidence="1" key="2">
    <citation type="submission" date="2022-01" db="EMBL/GenBank/DDBJ databases">
        <authorList>
            <person name="Yamashiro T."/>
            <person name="Shiraishi A."/>
            <person name="Satake H."/>
            <person name="Nakayama K."/>
        </authorList>
    </citation>
    <scope>NUCLEOTIDE SEQUENCE</scope>
</reference>
<sequence length="313" mass="34157">MINRDSRGHSYFIVRGEILGFMKDEQLRKHLPRDVYHNQERKVGGSRRHQNTVLVSTINDVRPKGSAVVAYRTPAGTYGNQSFLGSGGIRSQGLKLKELTEGHHQEWSLRLNLTQHGETYQDNDISASRIDEERSKMRYLVVELQNPVNQRVFERKLRALKLLAEGNIAGSPGASSIGRGNETALPLCLSSCHGIESSKVGHFIVSRTGDADETGKPGLRLPTLEMTQSEVGSNGWKSTARRAVSASGRWNNVGKESQQNGSVTLGKGLALRAGHGGLSFKPADCRRTARAAYAARACRRVPAVGRNGNGSFG</sequence>